<dbReference type="AlphaFoldDB" id="A0A077Z3Q9"/>
<dbReference type="EMBL" id="HG805900">
    <property type="protein sequence ID" value="CDW54494.1"/>
    <property type="molecule type" value="Genomic_DNA"/>
</dbReference>
<keyword evidence="4" id="KW-0143">Chaperone</keyword>
<protein>
    <submittedName>
        <fullName evidence="6">Probable complex I intermediate-associated protei n 30, mitochondrial</fullName>
    </submittedName>
</protein>
<name>A0A077Z3Q9_TRITR</name>
<keyword evidence="7" id="KW-1185">Reference proteome</keyword>
<evidence type="ECO:0000313" key="7">
    <source>
        <dbReference type="Proteomes" id="UP000030665"/>
    </source>
</evidence>
<dbReference type="PANTHER" id="PTHR13194">
    <property type="entry name" value="COMPLEX I INTERMEDIATE-ASSOCIATED PROTEIN 30"/>
    <property type="match status" value="1"/>
</dbReference>
<dbReference type="GO" id="GO:0051082">
    <property type="term" value="F:unfolded protein binding"/>
    <property type="evidence" value="ECO:0007669"/>
    <property type="project" value="TreeGrafter"/>
</dbReference>
<dbReference type="PANTHER" id="PTHR13194:SF18">
    <property type="entry name" value="COMPLEX I INTERMEDIATE-ASSOCIATED PROTEIN 30, MITOCHONDRIAL"/>
    <property type="match status" value="1"/>
</dbReference>
<dbReference type="OrthoDB" id="42561at2759"/>
<reference evidence="6" key="2">
    <citation type="submission" date="2014-03" db="EMBL/GenBank/DDBJ databases">
        <title>The whipworm genome and dual-species transcriptomics of an intimate host-pathogen interaction.</title>
        <authorList>
            <person name="Foth B.J."/>
            <person name="Tsai I.J."/>
            <person name="Reid A.J."/>
            <person name="Bancroft A.J."/>
            <person name="Nichol S."/>
            <person name="Tracey A."/>
            <person name="Holroyd N."/>
            <person name="Cotton J.A."/>
            <person name="Stanley E.J."/>
            <person name="Zarowiecki M."/>
            <person name="Liu J.Z."/>
            <person name="Huckvale T."/>
            <person name="Cooper P.J."/>
            <person name="Grencis R.K."/>
            <person name="Berriman M."/>
        </authorList>
    </citation>
    <scope>NUCLEOTIDE SEQUENCE [LARGE SCALE GENOMIC DNA]</scope>
</reference>
<sequence>MLDFYFALIDYLCDVVSFDAKYFLSVSYLMVLQDKKLQRSSSTLFLRHRGDDDYVEPDIPIKEFLTSAPSLLAEQCRLLSQELRETIWPKQRVFDATPIHGASLVQWKFDRQEVLDAFIVRSDSGRRVGYSNCEFFLSDRGTAIFKGNLDLRVPKDGQVFRAGYAAITSKKLMKSFNRIKTYKDWSLFTHLLLKVRGDGRTYLINLGTPGYFDVMSRDVYNYPLYTHGGPYWQYEKIPFSKFYLSTQGRIQDRQGPVTGGKAAIIKDNDIKYFGITICDRVEGPFELEIDWIGVQYDASHFEHFAYEMFDYPFNLD</sequence>
<dbReference type="STRING" id="36087.A0A077Z3Q9"/>
<accession>A0A077Z3Q9</accession>
<evidence type="ECO:0000256" key="2">
    <source>
        <dbReference type="ARBA" id="ARBA00007884"/>
    </source>
</evidence>
<dbReference type="Proteomes" id="UP000030665">
    <property type="component" value="Unassembled WGS sequence"/>
</dbReference>
<dbReference type="GO" id="GO:0006120">
    <property type="term" value="P:mitochondrial electron transport, NADH to ubiquinone"/>
    <property type="evidence" value="ECO:0007669"/>
    <property type="project" value="TreeGrafter"/>
</dbReference>
<dbReference type="GO" id="GO:0032981">
    <property type="term" value="P:mitochondrial respiratory chain complex I assembly"/>
    <property type="evidence" value="ECO:0007669"/>
    <property type="project" value="TreeGrafter"/>
</dbReference>
<dbReference type="InterPro" id="IPR013857">
    <property type="entry name" value="NADH-UbQ_OxRdtase-assoc_prot30"/>
</dbReference>
<evidence type="ECO:0000256" key="4">
    <source>
        <dbReference type="ARBA" id="ARBA00023186"/>
    </source>
</evidence>
<comment type="subcellular location">
    <subcellularLocation>
        <location evidence="1">Mitochondrion</location>
    </subcellularLocation>
</comment>
<keyword evidence="3" id="KW-0496">Mitochondrion</keyword>
<dbReference type="SUPFAM" id="SSF49785">
    <property type="entry name" value="Galactose-binding domain-like"/>
    <property type="match status" value="1"/>
</dbReference>
<dbReference type="Pfam" id="PF08547">
    <property type="entry name" value="CIA30"/>
    <property type="match status" value="1"/>
</dbReference>
<comment type="similarity">
    <text evidence="2">Belongs to the CIA30 family.</text>
</comment>
<gene>
    <name evidence="6" type="ORF">TTRE_0000276401</name>
</gene>
<evidence type="ECO:0000259" key="5">
    <source>
        <dbReference type="Pfam" id="PF08547"/>
    </source>
</evidence>
<evidence type="ECO:0000313" key="6">
    <source>
        <dbReference type="EMBL" id="CDW54494.1"/>
    </source>
</evidence>
<proteinExistence type="inferred from homology"/>
<organism evidence="6 7">
    <name type="scientific">Trichuris trichiura</name>
    <name type="common">Whipworm</name>
    <name type="synonym">Trichocephalus trichiurus</name>
    <dbReference type="NCBI Taxonomy" id="36087"/>
    <lineage>
        <taxon>Eukaryota</taxon>
        <taxon>Metazoa</taxon>
        <taxon>Ecdysozoa</taxon>
        <taxon>Nematoda</taxon>
        <taxon>Enoplea</taxon>
        <taxon>Dorylaimia</taxon>
        <taxon>Trichinellida</taxon>
        <taxon>Trichuridae</taxon>
        <taxon>Trichuris</taxon>
    </lineage>
</organism>
<dbReference type="GO" id="GO:0005739">
    <property type="term" value="C:mitochondrion"/>
    <property type="evidence" value="ECO:0007669"/>
    <property type="project" value="UniProtKB-SubCell"/>
</dbReference>
<dbReference type="InterPro" id="IPR039131">
    <property type="entry name" value="NDUFAF1"/>
</dbReference>
<reference evidence="6" key="1">
    <citation type="submission" date="2014-01" db="EMBL/GenBank/DDBJ databases">
        <authorList>
            <person name="Aslett M."/>
        </authorList>
    </citation>
    <scope>NUCLEOTIDE SEQUENCE</scope>
</reference>
<evidence type="ECO:0000256" key="1">
    <source>
        <dbReference type="ARBA" id="ARBA00004173"/>
    </source>
</evidence>
<evidence type="ECO:0000256" key="3">
    <source>
        <dbReference type="ARBA" id="ARBA00023128"/>
    </source>
</evidence>
<dbReference type="InterPro" id="IPR008979">
    <property type="entry name" value="Galactose-bd-like_sf"/>
</dbReference>
<feature type="domain" description="NADH:ubiquinone oxidoreductase intermediate-associated protein 30" evidence="5">
    <location>
        <begin position="107"/>
        <end position="289"/>
    </location>
</feature>